<reference evidence="4" key="3">
    <citation type="submission" date="2018-04" db="EMBL/GenBank/DDBJ databases">
        <authorList>
            <person name="Sheh A."/>
            <person name="Shen Z."/>
            <person name="Mannion A.J."/>
            <person name="Fox J.G."/>
        </authorList>
    </citation>
    <scope>NUCLEOTIDE SEQUENCE</scope>
    <source>
        <strain evidence="4">MIT 97-6194</strain>
    </source>
</reference>
<organism evidence="4 5">
    <name type="scientific">Helicobacter saguini</name>
    <dbReference type="NCBI Taxonomy" id="1548018"/>
    <lineage>
        <taxon>Bacteria</taxon>
        <taxon>Pseudomonadati</taxon>
        <taxon>Campylobacterota</taxon>
        <taxon>Epsilonproteobacteria</taxon>
        <taxon>Campylobacterales</taxon>
        <taxon>Helicobacteraceae</taxon>
        <taxon>Helicobacter</taxon>
    </lineage>
</organism>
<dbReference type="EMBL" id="QBIU01000001">
    <property type="protein sequence ID" value="MWV69921.1"/>
    <property type="molecule type" value="Genomic_DNA"/>
</dbReference>
<reference evidence="4 5" key="1">
    <citation type="journal article" date="2014" name="Genome Announc.">
        <title>Draft genome sequences of eight enterohepatic helicobacter species isolated from both laboratory and wild rodents.</title>
        <authorList>
            <person name="Sheh A."/>
            <person name="Shen Z."/>
            <person name="Fox J.G."/>
        </authorList>
    </citation>
    <scope>NUCLEOTIDE SEQUENCE [LARGE SCALE GENOMIC DNA]</scope>
    <source>
        <strain evidence="4 5">MIT 97-6194</strain>
    </source>
</reference>
<keyword evidence="5" id="KW-1185">Reference proteome</keyword>
<dbReference type="OrthoDB" id="5329997at2"/>
<keyword evidence="1" id="KW-0812">Transmembrane</keyword>
<protein>
    <submittedName>
        <fullName evidence="4">Uncharacterized protein</fullName>
    </submittedName>
</protein>
<reference evidence="2 6" key="4">
    <citation type="submission" date="2019-12" db="EMBL/GenBank/DDBJ databases">
        <title>Multi-Generational Helicobacter saguini Isolates.</title>
        <authorList>
            <person name="Mannion A."/>
            <person name="Shen Z."/>
            <person name="Fox J.G."/>
        </authorList>
    </citation>
    <scope>NUCLEOTIDE SEQUENCE [LARGE SCALE GENOMIC DNA]</scope>
    <source>
        <strain evidence="2">16-048</strain>
        <strain evidence="6">16-048 (F4)</strain>
    </source>
</reference>
<dbReference type="RefSeq" id="WP_034569774.1">
    <property type="nucleotide sequence ID" value="NZ_JRMP02000044.1"/>
</dbReference>
<reference evidence="4 5" key="2">
    <citation type="journal article" date="2016" name="Infect. Immun.">
        <title>Helicobacter saguini, a Novel Helicobacter Isolated from Cotton-Top Tamarins with Ulcerative Colitis, Has Proinflammatory Properties and Induces Typhlocolitis and Dysplasia in Gnotobiotic IL-10-/- Mice.</title>
        <authorList>
            <person name="Shen Z."/>
            <person name="Mannion A."/>
            <person name="Whary M.T."/>
            <person name="Muthupalani S."/>
            <person name="Sheh A."/>
            <person name="Feng Y."/>
            <person name="Gong G."/>
            <person name="Vandamme P."/>
            <person name="Holcombe H.R."/>
            <person name="Paster B.J."/>
            <person name="Fox J.G."/>
        </authorList>
    </citation>
    <scope>NUCLEOTIDE SEQUENCE [LARGE SCALE GENOMIC DNA]</scope>
    <source>
        <strain evidence="4 5">MIT 97-6194</strain>
    </source>
</reference>
<evidence type="ECO:0000313" key="2">
    <source>
        <dbReference type="EMBL" id="MWV69921.1"/>
    </source>
</evidence>
<evidence type="ECO:0000313" key="6">
    <source>
        <dbReference type="Proteomes" id="UP000477070"/>
    </source>
</evidence>
<feature type="transmembrane region" description="Helical" evidence="1">
    <location>
        <begin position="50"/>
        <end position="72"/>
    </location>
</feature>
<dbReference type="Proteomes" id="UP000029714">
    <property type="component" value="Unassembled WGS sequence"/>
</dbReference>
<dbReference type="EMBL" id="QBIU01000002">
    <property type="protein sequence ID" value="MWV70206.1"/>
    <property type="molecule type" value="Genomic_DNA"/>
</dbReference>
<evidence type="ECO:0000313" key="5">
    <source>
        <dbReference type="Proteomes" id="UP000029714"/>
    </source>
</evidence>
<accession>A0A099BCY7</accession>
<evidence type="ECO:0000313" key="4">
    <source>
        <dbReference type="EMBL" id="TLD91393.1"/>
    </source>
</evidence>
<sequence>MRNFFKKISNFQIFVVCFLMCNVPLFADFSNLGAKVKSELNDTAGTVMSVLNTVIASVGVVYMIIVGFIFVFKPDTFKENSKMLIGGMVALGALYGITKLGTQAFLT</sequence>
<comment type="caution">
    <text evidence="4">The sequence shown here is derived from an EMBL/GenBank/DDBJ whole genome shotgun (WGS) entry which is preliminary data.</text>
</comment>
<feature type="transmembrane region" description="Helical" evidence="1">
    <location>
        <begin position="84"/>
        <end position="106"/>
    </location>
</feature>
<dbReference type="EMBL" id="JRMP02000044">
    <property type="protein sequence ID" value="TLD91393.1"/>
    <property type="molecule type" value="Genomic_DNA"/>
</dbReference>
<name>A0A099BCY7_9HELI</name>
<dbReference type="Proteomes" id="UP000477070">
    <property type="component" value="Unassembled WGS sequence"/>
</dbReference>
<proteinExistence type="predicted"/>
<dbReference type="AlphaFoldDB" id="A0A099BCY7"/>
<keyword evidence="1" id="KW-0472">Membrane</keyword>
<keyword evidence="1" id="KW-1133">Transmembrane helix</keyword>
<feature type="transmembrane region" description="Helical" evidence="1">
    <location>
        <begin position="12"/>
        <end position="30"/>
    </location>
</feature>
<gene>
    <name evidence="2" type="ORF">DCO61_07885</name>
    <name evidence="3" type="ORF">DCO61_09390</name>
    <name evidence="4" type="ORF">LS64_012050</name>
</gene>
<evidence type="ECO:0000256" key="1">
    <source>
        <dbReference type="SAM" id="Phobius"/>
    </source>
</evidence>
<evidence type="ECO:0000313" key="3">
    <source>
        <dbReference type="EMBL" id="MWV70206.1"/>
    </source>
</evidence>